<evidence type="ECO:0000256" key="2">
    <source>
        <dbReference type="ARBA" id="ARBA00022679"/>
    </source>
</evidence>
<feature type="region of interest" description="Disordered" evidence="6">
    <location>
        <begin position="1"/>
        <end position="20"/>
    </location>
</feature>
<dbReference type="GO" id="GO:0005524">
    <property type="term" value="F:ATP binding"/>
    <property type="evidence" value="ECO:0007669"/>
    <property type="project" value="UniProtKB-KW"/>
</dbReference>
<keyword evidence="2" id="KW-0808">Transferase</keyword>
<dbReference type="Proteomes" id="UP001633002">
    <property type="component" value="Unassembled WGS sequence"/>
</dbReference>
<dbReference type="EMBL" id="JBJQOH010000008">
    <property type="protein sequence ID" value="KAL3676705.1"/>
    <property type="molecule type" value="Genomic_DNA"/>
</dbReference>
<keyword evidence="1" id="KW-0723">Serine/threonine-protein kinase</keyword>
<evidence type="ECO:0000259" key="7">
    <source>
        <dbReference type="PROSITE" id="PS50011"/>
    </source>
</evidence>
<comment type="caution">
    <text evidence="9">The sequence shown here is derived from an EMBL/GenBank/DDBJ whole genome shotgun (WGS) entry which is preliminary data.</text>
</comment>
<dbReference type="PROSITE" id="PS50011">
    <property type="entry name" value="PROTEIN_KINASE_DOM"/>
    <property type="match status" value="1"/>
</dbReference>
<dbReference type="SUPFAM" id="SSF56112">
    <property type="entry name" value="Protein kinase-like (PK-like)"/>
    <property type="match status" value="1"/>
</dbReference>
<feature type="domain" description="Protein kinase" evidence="7">
    <location>
        <begin position="1"/>
        <end position="105"/>
    </location>
</feature>
<gene>
    <name evidence="9" type="ORF">R1sor_026653</name>
</gene>
<proteinExistence type="predicted"/>
<keyword evidence="5" id="KW-0067">ATP-binding</keyword>
<evidence type="ECO:0000256" key="3">
    <source>
        <dbReference type="ARBA" id="ARBA00022741"/>
    </source>
</evidence>
<dbReference type="PANTHER" id="PTHR24346:SF82">
    <property type="entry name" value="KP78A-RELATED"/>
    <property type="match status" value="1"/>
</dbReference>
<dbReference type="SMART" id="SM00220">
    <property type="entry name" value="S_TKc"/>
    <property type="match status" value="1"/>
</dbReference>
<name>A0ABD3GFA0_9MARC</name>
<evidence type="ECO:0000256" key="1">
    <source>
        <dbReference type="ARBA" id="ARBA00022527"/>
    </source>
</evidence>
<dbReference type="GO" id="GO:0004674">
    <property type="term" value="F:protein serine/threonine kinase activity"/>
    <property type="evidence" value="ECO:0007669"/>
    <property type="project" value="UniProtKB-KW"/>
</dbReference>
<keyword evidence="3" id="KW-0547">Nucleotide-binding</keyword>
<evidence type="ECO:0000256" key="4">
    <source>
        <dbReference type="ARBA" id="ARBA00022777"/>
    </source>
</evidence>
<evidence type="ECO:0000313" key="9">
    <source>
        <dbReference type="EMBL" id="KAL3676705.1"/>
    </source>
</evidence>
<dbReference type="InterPro" id="IPR000719">
    <property type="entry name" value="Prot_kinase_dom"/>
</dbReference>
<keyword evidence="4" id="KW-0418">Kinase</keyword>
<evidence type="ECO:0000313" key="10">
    <source>
        <dbReference type="Proteomes" id="UP001633002"/>
    </source>
</evidence>
<dbReference type="PROSITE" id="PS50030">
    <property type="entry name" value="UBA"/>
    <property type="match status" value="1"/>
</dbReference>
<dbReference type="Gene3D" id="1.10.8.10">
    <property type="entry name" value="DNA helicase RuvA subunit, C-terminal domain"/>
    <property type="match status" value="1"/>
</dbReference>
<evidence type="ECO:0000259" key="8">
    <source>
        <dbReference type="PROSITE" id="PS50030"/>
    </source>
</evidence>
<reference evidence="9 10" key="1">
    <citation type="submission" date="2024-09" db="EMBL/GenBank/DDBJ databases">
        <title>Chromosome-scale assembly of Riccia sorocarpa.</title>
        <authorList>
            <person name="Paukszto L."/>
        </authorList>
    </citation>
    <scope>NUCLEOTIDE SEQUENCE [LARGE SCALE GENOMIC DNA]</scope>
    <source>
        <strain evidence="9">LP-2024</strain>
        <tissue evidence="9">Aerial parts of the thallus</tissue>
    </source>
</reference>
<dbReference type="InterPro" id="IPR011009">
    <property type="entry name" value="Kinase-like_dom_sf"/>
</dbReference>
<sequence length="182" mass="20267">MMRDGDFLEKTSSGSPNLASPEVISGELNAGPEVDVWSCGVILYGLLCGSLPFDDENTPNLFIKGGIYPLPSHLPPGARDLIPRMLLVDPMKRVTIPEIKQHPWFQAHMPQYLAVPPPDAIQQAKWMEIDEDILAEVAQLGFDRDELCDSLRNNLQNKATVAYHLIVDHRRAISEQISRRGG</sequence>
<dbReference type="PANTHER" id="PTHR24346">
    <property type="entry name" value="MAP/MICROTUBULE AFFINITY-REGULATING KINASE"/>
    <property type="match status" value="1"/>
</dbReference>
<accession>A0ABD3GFA0</accession>
<organism evidence="9 10">
    <name type="scientific">Riccia sorocarpa</name>
    <dbReference type="NCBI Taxonomy" id="122646"/>
    <lineage>
        <taxon>Eukaryota</taxon>
        <taxon>Viridiplantae</taxon>
        <taxon>Streptophyta</taxon>
        <taxon>Embryophyta</taxon>
        <taxon>Marchantiophyta</taxon>
        <taxon>Marchantiopsida</taxon>
        <taxon>Marchantiidae</taxon>
        <taxon>Marchantiales</taxon>
        <taxon>Ricciaceae</taxon>
        <taxon>Riccia</taxon>
    </lineage>
</organism>
<keyword evidence="10" id="KW-1185">Reference proteome</keyword>
<dbReference type="Pfam" id="PF00069">
    <property type="entry name" value="Pkinase"/>
    <property type="match status" value="1"/>
</dbReference>
<feature type="domain" description="UBA" evidence="8">
    <location>
        <begin position="128"/>
        <end position="168"/>
    </location>
</feature>
<dbReference type="InterPro" id="IPR015940">
    <property type="entry name" value="UBA"/>
</dbReference>
<evidence type="ECO:0000256" key="5">
    <source>
        <dbReference type="ARBA" id="ARBA00022840"/>
    </source>
</evidence>
<protein>
    <submittedName>
        <fullName evidence="9">Uncharacterized protein</fullName>
    </submittedName>
</protein>
<dbReference type="CDD" id="cd14335">
    <property type="entry name" value="UBA_SnRK1_plant"/>
    <property type="match status" value="1"/>
</dbReference>
<evidence type="ECO:0000256" key="6">
    <source>
        <dbReference type="SAM" id="MobiDB-lite"/>
    </source>
</evidence>
<dbReference type="AlphaFoldDB" id="A0ABD3GFA0"/>
<dbReference type="Gene3D" id="1.10.510.10">
    <property type="entry name" value="Transferase(Phosphotransferase) domain 1"/>
    <property type="match status" value="1"/>
</dbReference>